<dbReference type="Gene3D" id="1.25.40.10">
    <property type="entry name" value="Tetratricopeptide repeat domain"/>
    <property type="match status" value="1"/>
</dbReference>
<dbReference type="AlphaFoldDB" id="B3QWD0"/>
<dbReference type="SUPFAM" id="SSF48452">
    <property type="entry name" value="TPR-like"/>
    <property type="match status" value="1"/>
</dbReference>
<protein>
    <recommendedName>
        <fullName evidence="5">DUF2723 domain-containing protein</fullName>
    </recommendedName>
</protein>
<feature type="transmembrane region" description="Helical" evidence="2">
    <location>
        <begin position="173"/>
        <end position="202"/>
    </location>
</feature>
<dbReference type="KEGG" id="cts:Ctha_0775"/>
<dbReference type="InterPro" id="IPR052724">
    <property type="entry name" value="GT117_domain-containing"/>
</dbReference>
<dbReference type="InterPro" id="IPR021280">
    <property type="entry name" value="TMEM260-like"/>
</dbReference>
<dbReference type="OrthoDB" id="9807602at2"/>
<evidence type="ECO:0000313" key="3">
    <source>
        <dbReference type="EMBL" id="ACF13243.1"/>
    </source>
</evidence>
<feature type="region of interest" description="Disordered" evidence="1">
    <location>
        <begin position="893"/>
        <end position="919"/>
    </location>
</feature>
<dbReference type="PANTHER" id="PTHR16214:SF3">
    <property type="entry name" value="TRANSMEMBRANE PROTEIN 260"/>
    <property type="match status" value="1"/>
</dbReference>
<evidence type="ECO:0008006" key="5">
    <source>
        <dbReference type="Google" id="ProtNLM"/>
    </source>
</evidence>
<dbReference type="STRING" id="517418.Ctha_0775"/>
<feature type="transmembrane region" description="Helical" evidence="2">
    <location>
        <begin position="9"/>
        <end position="32"/>
    </location>
</feature>
<feature type="transmembrane region" description="Helical" evidence="2">
    <location>
        <begin position="115"/>
        <end position="136"/>
    </location>
</feature>
<feature type="transmembrane region" description="Helical" evidence="2">
    <location>
        <begin position="75"/>
        <end position="99"/>
    </location>
</feature>
<dbReference type="Pfam" id="PF11028">
    <property type="entry name" value="TMEM260-like"/>
    <property type="match status" value="1"/>
</dbReference>
<feature type="transmembrane region" description="Helical" evidence="2">
    <location>
        <begin position="143"/>
        <end position="161"/>
    </location>
</feature>
<feature type="transmembrane region" description="Helical" evidence="2">
    <location>
        <begin position="407"/>
        <end position="425"/>
    </location>
</feature>
<feature type="transmembrane region" description="Helical" evidence="2">
    <location>
        <begin position="243"/>
        <end position="261"/>
    </location>
</feature>
<keyword evidence="2" id="KW-1133">Transmembrane helix</keyword>
<organism evidence="3 4">
    <name type="scientific">Chloroherpeton thalassium (strain ATCC 35110 / GB-78)</name>
    <dbReference type="NCBI Taxonomy" id="517418"/>
    <lineage>
        <taxon>Bacteria</taxon>
        <taxon>Pseudomonadati</taxon>
        <taxon>Chlorobiota</taxon>
        <taxon>Chlorobiia</taxon>
        <taxon>Chlorobiales</taxon>
        <taxon>Chloroherpetonaceae</taxon>
        <taxon>Chloroherpeton</taxon>
    </lineage>
</organism>
<feature type="transmembrane region" description="Helical" evidence="2">
    <location>
        <begin position="214"/>
        <end position="237"/>
    </location>
</feature>
<keyword evidence="4" id="KW-1185">Reference proteome</keyword>
<reference evidence="3 4" key="1">
    <citation type="submission" date="2008-06" db="EMBL/GenBank/DDBJ databases">
        <title>Complete sequence of Chloroherpeton thalassium ATCC 35110.</title>
        <authorList>
            <consortium name="US DOE Joint Genome Institute"/>
            <person name="Lucas S."/>
            <person name="Copeland A."/>
            <person name="Lapidus A."/>
            <person name="Glavina del Rio T."/>
            <person name="Dalin E."/>
            <person name="Tice H."/>
            <person name="Bruce D."/>
            <person name="Goodwin L."/>
            <person name="Pitluck S."/>
            <person name="Schmutz J."/>
            <person name="Larimer F."/>
            <person name="Land M."/>
            <person name="Hauser L."/>
            <person name="Kyrpides N."/>
            <person name="Mikhailova N."/>
            <person name="Liu Z."/>
            <person name="Li T."/>
            <person name="Zhao F."/>
            <person name="Overmann J."/>
            <person name="Bryant D.A."/>
            <person name="Richardson P."/>
        </authorList>
    </citation>
    <scope>NUCLEOTIDE SEQUENCE [LARGE SCALE GENOMIC DNA]</scope>
    <source>
        <strain evidence="4">ATCC 35110 / GB-78</strain>
    </source>
</reference>
<accession>B3QWD0</accession>
<keyword evidence="2" id="KW-0472">Membrane</keyword>
<evidence type="ECO:0000313" key="4">
    <source>
        <dbReference type="Proteomes" id="UP000001208"/>
    </source>
</evidence>
<feature type="transmembrane region" description="Helical" evidence="2">
    <location>
        <begin position="437"/>
        <end position="458"/>
    </location>
</feature>
<dbReference type="RefSeq" id="WP_012499327.1">
    <property type="nucleotide sequence ID" value="NC_011026.1"/>
</dbReference>
<dbReference type="eggNOG" id="COG0457">
    <property type="taxonomic scope" value="Bacteria"/>
</dbReference>
<dbReference type="eggNOG" id="COG0697">
    <property type="taxonomic scope" value="Bacteria"/>
</dbReference>
<dbReference type="HOGENOM" id="CLU_005363_0_0_10"/>
<name>B3QWD0_CHLT3</name>
<dbReference type="InterPro" id="IPR011990">
    <property type="entry name" value="TPR-like_helical_dom_sf"/>
</dbReference>
<dbReference type="Proteomes" id="UP000001208">
    <property type="component" value="Chromosome"/>
</dbReference>
<dbReference type="EMBL" id="CP001100">
    <property type="protein sequence ID" value="ACF13243.1"/>
    <property type="molecule type" value="Genomic_DNA"/>
</dbReference>
<proteinExistence type="predicted"/>
<feature type="compositionally biased region" description="Polar residues" evidence="1">
    <location>
        <begin position="895"/>
        <end position="919"/>
    </location>
</feature>
<gene>
    <name evidence="3" type="ordered locus">Ctha_0775</name>
</gene>
<dbReference type="PANTHER" id="PTHR16214">
    <property type="entry name" value="TRANSMEMBRANE PROTEIN 260"/>
    <property type="match status" value="1"/>
</dbReference>
<keyword evidence="2" id="KW-0812">Transmembrane</keyword>
<evidence type="ECO:0000256" key="2">
    <source>
        <dbReference type="SAM" id="Phobius"/>
    </source>
</evidence>
<evidence type="ECO:0000256" key="1">
    <source>
        <dbReference type="SAM" id="MobiDB-lite"/>
    </source>
</evidence>
<sequence length="919" mass="105189">MHKKINSSIAVVVLIIAQILYLLTMAPTFSFWDCGEFIATAYTLGVPHPPGAPFFLIVGRLFSMIPFFEDIGARVNLISTISSSVTVMLTYLIIVRFIILYRDKNPNDWSLSEKISAYGSGVVGSLALAFSDSFWFNAVETEVYAASIFFTAIVIWLILKWNEEADQEGNERWLMVLMYMMGLSIGVHLLNLLAIFAIALVYYYHRYEVNVKSFIWLIVISSGLFFLIYPGIIKFLPALMNSVSPWIAVVAAAGLGYAIYYTQKERMRIMNTIVVSLFLIVLGYTTYTVIFIRAQADPPINENAPTTMKTFHSYLNREQYGDLPLWPRRWSSDPTHQRNYSKYDSEFDYFWNYQLVHMYARYFGWQFIGRAGDVQDSGVDWSKLWGLPFVLGMFGMYHHFRRQWTMGLVVGALFMVTGFALILYLNQTEPQPRERDYSYVGSFFAFAIWIGIGIDGLFEALRESFRDEKTLVPGAAALCLCGLLFVDGRMLQVNYYDHSRANNYSPWDYAYNLLQSCDKDAVLFTNGDNDTFPLWYLQEVARIRTDVRVVNLSLANTDWYILQLKNESPRGAKKVKFRLSDDQIRQLSYMRWDAKRISLPVPQNKITPRGDLITSETDTTDIHAPKPPAQLVDKIEWTFSPAISVPGRSGEQPQGFIRAQDVVVYEVVANNIWERPVYFAITVSESNMIGLNQYLRLDGLAYKIVPVKSSKAFDYVEPDILYGKLMNTFQYRNLGNEDVYYEETTRRMVSNYKNIFMRLAAEYATSPNASSEIKTADGSMKRVQNKDLAIKVLDKAEEILPNERYEIDYRLLSGVISLYANLGENSKARALLPELQEKANQYDSGGDPRPKFVLAQAYKEVGAYEQAEALYQELYSRFQDPMLKQELNEIRRTLGRNTTGNDASASESSLDSIEKTLQP</sequence>
<feature type="transmembrane region" description="Helical" evidence="2">
    <location>
        <begin position="273"/>
        <end position="292"/>
    </location>
</feature>